<evidence type="ECO:0000256" key="12">
    <source>
        <dbReference type="ARBA" id="ARBA00023136"/>
    </source>
</evidence>
<dbReference type="InterPro" id="IPR035889">
    <property type="entry name" value="Light-harvesting_complex"/>
</dbReference>
<dbReference type="InterPro" id="IPR000066">
    <property type="entry name" value="Antenna_a/b"/>
</dbReference>
<feature type="transmembrane region" description="Helical" evidence="14">
    <location>
        <begin position="27"/>
        <end position="48"/>
    </location>
</feature>
<evidence type="ECO:0000256" key="9">
    <source>
        <dbReference type="ARBA" id="ARBA00022956"/>
    </source>
</evidence>
<protein>
    <submittedName>
        <fullName evidence="16">Light-harvesting protein</fullName>
    </submittedName>
</protein>
<keyword evidence="7" id="KW-0479">Metal-binding</keyword>
<dbReference type="GO" id="GO:0019684">
    <property type="term" value="P:photosynthesis, light reaction"/>
    <property type="evidence" value="ECO:0007669"/>
    <property type="project" value="InterPro"/>
</dbReference>
<evidence type="ECO:0000256" key="2">
    <source>
        <dbReference type="ARBA" id="ARBA00004236"/>
    </source>
</evidence>
<comment type="caution">
    <text evidence="16">The sequence shown here is derived from an EMBL/GenBank/DDBJ whole genome shotgun (WGS) entry which is preliminary data.</text>
</comment>
<dbReference type="Pfam" id="PF00556">
    <property type="entry name" value="LHC"/>
    <property type="match status" value="1"/>
</dbReference>
<evidence type="ECO:0000256" key="1">
    <source>
        <dbReference type="ARBA" id="ARBA00002455"/>
    </source>
</evidence>
<evidence type="ECO:0000256" key="4">
    <source>
        <dbReference type="ARBA" id="ARBA00022494"/>
    </source>
</evidence>
<sequence>MADQQIQRPRNPEDDWKIWTVCHPGTWLMPILFVVLLIALAVHSFVLAEGSKYNFLAG</sequence>
<evidence type="ECO:0000313" key="17">
    <source>
        <dbReference type="Proteomes" id="UP001296967"/>
    </source>
</evidence>
<keyword evidence="12 14" id="KW-0472">Membrane</keyword>
<evidence type="ECO:0000256" key="6">
    <source>
        <dbReference type="ARBA" id="ARBA00022692"/>
    </source>
</evidence>
<keyword evidence="6 14" id="KW-0812">Transmembrane</keyword>
<keyword evidence="3" id="KW-1003">Cell membrane</keyword>
<keyword evidence="10 14" id="KW-1133">Transmembrane helix</keyword>
<dbReference type="InterPro" id="IPR018332">
    <property type="entry name" value="Antenna_alpha"/>
</dbReference>
<keyword evidence="13" id="KW-0437">Light-harvesting polypeptide</keyword>
<evidence type="ECO:0000256" key="13">
    <source>
        <dbReference type="ARBA" id="ARBA00023243"/>
    </source>
</evidence>
<keyword evidence="11" id="KW-0157">Chromophore</keyword>
<keyword evidence="17" id="KW-1185">Reference proteome</keyword>
<comment type="subcellular location">
    <subcellularLocation>
        <location evidence="2">Cell membrane</location>
    </subcellularLocation>
</comment>
<name>A0AAJ0UFW5_HALSE</name>
<dbReference type="GO" id="GO:0046872">
    <property type="term" value="F:metal ion binding"/>
    <property type="evidence" value="ECO:0007669"/>
    <property type="project" value="UniProtKB-KW"/>
</dbReference>
<reference evidence="16" key="2">
    <citation type="journal article" date="2020" name="Microorganisms">
        <title>Osmotic Adaptation and Compatible Solute Biosynthesis of Phototrophic Bacteria as Revealed from Genome Analyses.</title>
        <authorList>
            <person name="Imhoff J.F."/>
            <person name="Rahn T."/>
            <person name="Kunzel S."/>
            <person name="Keller A."/>
            <person name="Neulinger S.C."/>
        </authorList>
    </citation>
    <scope>NUCLEOTIDE SEQUENCE</scope>
    <source>
        <strain evidence="16">DSM 4395</strain>
    </source>
</reference>
<accession>A0AAJ0UFW5</accession>
<keyword evidence="5" id="KW-0042">Antenna complex</keyword>
<comment type="function">
    <text evidence="1">Antenna complexes are light-harvesting systems, which transfer the excitation energy to the reaction centers.</text>
</comment>
<feature type="domain" description="Antenna complex alpha/beta subunit" evidence="15">
    <location>
        <begin position="15"/>
        <end position="48"/>
    </location>
</feature>
<organism evidence="16 17">
    <name type="scientific">Halochromatium salexigens</name>
    <name type="common">Chromatium salexigens</name>
    <dbReference type="NCBI Taxonomy" id="49447"/>
    <lineage>
        <taxon>Bacteria</taxon>
        <taxon>Pseudomonadati</taxon>
        <taxon>Pseudomonadota</taxon>
        <taxon>Gammaproteobacteria</taxon>
        <taxon>Chromatiales</taxon>
        <taxon>Chromatiaceae</taxon>
        <taxon>Halochromatium</taxon>
    </lineage>
</organism>
<dbReference type="Proteomes" id="UP001296967">
    <property type="component" value="Unassembled WGS sequence"/>
</dbReference>
<dbReference type="GO" id="GO:0042314">
    <property type="term" value="F:bacteriochlorophyll binding"/>
    <property type="evidence" value="ECO:0007669"/>
    <property type="project" value="UniProtKB-KW"/>
</dbReference>
<evidence type="ECO:0000256" key="3">
    <source>
        <dbReference type="ARBA" id="ARBA00022475"/>
    </source>
</evidence>
<evidence type="ECO:0000256" key="10">
    <source>
        <dbReference type="ARBA" id="ARBA00022989"/>
    </source>
</evidence>
<dbReference type="AlphaFoldDB" id="A0AAJ0UFW5"/>
<evidence type="ECO:0000256" key="11">
    <source>
        <dbReference type="ARBA" id="ARBA00022991"/>
    </source>
</evidence>
<evidence type="ECO:0000259" key="15">
    <source>
        <dbReference type="Pfam" id="PF00556"/>
    </source>
</evidence>
<dbReference type="GO" id="GO:0005886">
    <property type="term" value="C:plasma membrane"/>
    <property type="evidence" value="ECO:0007669"/>
    <property type="project" value="UniProtKB-SubCell"/>
</dbReference>
<evidence type="ECO:0000313" key="16">
    <source>
        <dbReference type="EMBL" id="MBK5930701.1"/>
    </source>
</evidence>
<evidence type="ECO:0000256" key="7">
    <source>
        <dbReference type="ARBA" id="ARBA00022723"/>
    </source>
</evidence>
<dbReference type="GO" id="GO:0030077">
    <property type="term" value="C:plasma membrane light-harvesting complex"/>
    <property type="evidence" value="ECO:0007669"/>
    <property type="project" value="InterPro"/>
</dbReference>
<keyword evidence="8" id="KW-0460">Magnesium</keyword>
<dbReference type="NCBIfam" id="NF040861">
    <property type="entry name" value="pufA_517_ASD"/>
    <property type="match status" value="1"/>
</dbReference>
<dbReference type="Gene3D" id="4.10.220.20">
    <property type="entry name" value="Light-harvesting complex"/>
    <property type="match status" value="1"/>
</dbReference>
<keyword evidence="4" id="KW-0148">Chlorophyll</keyword>
<evidence type="ECO:0000256" key="5">
    <source>
        <dbReference type="ARBA" id="ARBA00022549"/>
    </source>
</evidence>
<gene>
    <name evidence="16" type="ORF">CCR82_09245</name>
</gene>
<evidence type="ECO:0000256" key="14">
    <source>
        <dbReference type="SAM" id="Phobius"/>
    </source>
</evidence>
<keyword evidence="9" id="KW-0076">Bacteriochlorophyll</keyword>
<evidence type="ECO:0000256" key="8">
    <source>
        <dbReference type="ARBA" id="ARBA00022842"/>
    </source>
</evidence>
<dbReference type="SUPFAM" id="SSF56918">
    <property type="entry name" value="Light-harvesting complex subunits"/>
    <property type="match status" value="1"/>
</dbReference>
<proteinExistence type="predicted"/>
<reference evidence="16" key="1">
    <citation type="submission" date="2017-05" db="EMBL/GenBank/DDBJ databases">
        <authorList>
            <person name="Imhoff J.F."/>
            <person name="Rahn T."/>
            <person name="Kuenzel S."/>
            <person name="Neulinger S.C."/>
        </authorList>
    </citation>
    <scope>NUCLEOTIDE SEQUENCE</scope>
    <source>
        <strain evidence="16">DSM 4395</strain>
    </source>
</reference>
<dbReference type="EMBL" id="NHSF01000056">
    <property type="protein sequence ID" value="MBK5930701.1"/>
    <property type="molecule type" value="Genomic_DNA"/>
</dbReference>
<dbReference type="RefSeq" id="WP_201245389.1">
    <property type="nucleotide sequence ID" value="NZ_NHSF01000056.1"/>
</dbReference>